<accession>A0A1M7QXZ6</accession>
<evidence type="ECO:0000313" key="3">
    <source>
        <dbReference type="Proteomes" id="UP000184339"/>
    </source>
</evidence>
<evidence type="ECO:0008006" key="4">
    <source>
        <dbReference type="Google" id="ProtNLM"/>
    </source>
</evidence>
<dbReference type="EMBL" id="FRCX01000008">
    <property type="protein sequence ID" value="SHN37001.1"/>
    <property type="molecule type" value="Genomic_DNA"/>
</dbReference>
<proteinExistence type="predicted"/>
<keyword evidence="1" id="KW-0732">Signal</keyword>
<dbReference type="STRING" id="551987.SAMN05192549_108251"/>
<reference evidence="3" key="1">
    <citation type="submission" date="2016-11" db="EMBL/GenBank/DDBJ databases">
        <authorList>
            <person name="Varghese N."/>
            <person name="Submissions S."/>
        </authorList>
    </citation>
    <scope>NUCLEOTIDE SEQUENCE [LARGE SCALE GENOMIC DNA]</scope>
    <source>
        <strain evidence="3">Sac-22</strain>
    </source>
</reference>
<organism evidence="2 3">
    <name type="scientific">Duganella sacchari</name>
    <dbReference type="NCBI Taxonomy" id="551987"/>
    <lineage>
        <taxon>Bacteria</taxon>
        <taxon>Pseudomonadati</taxon>
        <taxon>Pseudomonadota</taxon>
        <taxon>Betaproteobacteria</taxon>
        <taxon>Burkholderiales</taxon>
        <taxon>Oxalobacteraceae</taxon>
        <taxon>Telluria group</taxon>
        <taxon>Duganella</taxon>
    </lineage>
</organism>
<name>A0A1M7QXZ6_9BURK</name>
<gene>
    <name evidence="2" type="ORF">SAMN05192549_108251</name>
</gene>
<evidence type="ECO:0000313" key="2">
    <source>
        <dbReference type="EMBL" id="SHN37001.1"/>
    </source>
</evidence>
<dbReference type="Proteomes" id="UP000184339">
    <property type="component" value="Unassembled WGS sequence"/>
</dbReference>
<dbReference type="AlphaFoldDB" id="A0A1M7QXZ6"/>
<evidence type="ECO:0000256" key="1">
    <source>
        <dbReference type="SAM" id="SignalP"/>
    </source>
</evidence>
<feature type="signal peptide" evidence="1">
    <location>
        <begin position="1"/>
        <end position="18"/>
    </location>
</feature>
<feature type="chain" id="PRO_5012523075" description="Outer membrane lipoprotein-sorting protein" evidence="1">
    <location>
        <begin position="19"/>
        <end position="328"/>
    </location>
</feature>
<protein>
    <recommendedName>
        <fullName evidence="4">Outer membrane lipoprotein-sorting protein</fullName>
    </recommendedName>
</protein>
<sequence>MKLALAISLLTAIGGAVAQNAPSVTVSATRDPVDKSYRKMIAGMDSFERHHALAPQASLRFQLLPRLPTTQLDGLTMRVVGDTIALPVSIAGDHTFTLERNAQALKEDAALIASRKTSTLTWRAQVRSPGVPEGMRRLGDLRLECLVGVEAGLLSNHAKLFAWLGELFTDASRVCNTADGNYLFFSDRPVFAVTLRDGERQATLPFQALYAGGTQSAATLPYCDCQVLLDRSYYAPLWDRNWSDDTLLSFEDMDGPPSPDDTAIAADHASAAQMRARLGPAHTVRFDSGYEMWRYTYPAARPEQAPAEFTILFGPDGVARKARLREPL</sequence>
<dbReference type="RefSeq" id="WP_229255762.1">
    <property type="nucleotide sequence ID" value="NZ_FRCX01000008.1"/>
</dbReference>
<keyword evidence="3" id="KW-1185">Reference proteome</keyword>